<organism evidence="9 10">
    <name type="scientific">Ferrimonas aestuarii</name>
    <dbReference type="NCBI Taxonomy" id="2569539"/>
    <lineage>
        <taxon>Bacteria</taxon>
        <taxon>Pseudomonadati</taxon>
        <taxon>Pseudomonadota</taxon>
        <taxon>Gammaproteobacteria</taxon>
        <taxon>Alteromonadales</taxon>
        <taxon>Ferrimonadaceae</taxon>
        <taxon>Ferrimonas</taxon>
    </lineage>
</organism>
<protein>
    <recommendedName>
        <fullName evidence="7 8">Large ribosomal subunit protein bL31</fullName>
    </recommendedName>
</protein>
<dbReference type="NCBIfam" id="NF000612">
    <property type="entry name" value="PRK00019.1"/>
    <property type="match status" value="1"/>
</dbReference>
<dbReference type="RefSeq" id="WP_136862804.1">
    <property type="nucleotide sequence ID" value="NZ_SWCJ01000004.1"/>
</dbReference>
<keyword evidence="8" id="KW-0862">Zinc</keyword>
<dbReference type="PANTHER" id="PTHR33280:SF6">
    <property type="entry name" value="LARGE RIBOSOMAL SUBUNIT PROTEIN BL31A"/>
    <property type="match status" value="1"/>
</dbReference>
<dbReference type="InterPro" id="IPR042105">
    <property type="entry name" value="Ribosomal_bL31_sf"/>
</dbReference>
<comment type="function">
    <text evidence="8">Binds the 23S rRNA.</text>
</comment>
<keyword evidence="5 8" id="KW-0689">Ribosomal protein</keyword>
<dbReference type="PRINTS" id="PR01249">
    <property type="entry name" value="RIBOSOMALL31"/>
</dbReference>
<dbReference type="OrthoDB" id="9803251at2"/>
<evidence type="ECO:0000256" key="2">
    <source>
        <dbReference type="ARBA" id="ARBA00011838"/>
    </source>
</evidence>
<sequence length="71" mass="7872">MKQGIHPEYAEINANCSCGNVIKTRSTVGKDLHLDVCSECHPFYTGKQKVLDTGGRVDKFKKRFGALSSKK</sequence>
<dbReference type="GO" id="GO:0006412">
    <property type="term" value="P:translation"/>
    <property type="evidence" value="ECO:0007669"/>
    <property type="project" value="UniProtKB-UniRule"/>
</dbReference>
<keyword evidence="6 8" id="KW-0687">Ribonucleoprotein</keyword>
<comment type="cofactor">
    <cofactor evidence="8">
        <name>Zn(2+)</name>
        <dbReference type="ChEBI" id="CHEBI:29105"/>
    </cofactor>
    <text evidence="8">Binds 1 zinc ion per subunit.</text>
</comment>
<dbReference type="Pfam" id="PF01197">
    <property type="entry name" value="Ribosomal_L31"/>
    <property type="match status" value="1"/>
</dbReference>
<dbReference type="NCBIfam" id="TIGR00105">
    <property type="entry name" value="L31"/>
    <property type="match status" value="1"/>
</dbReference>
<dbReference type="NCBIfam" id="NF001809">
    <property type="entry name" value="PRK00528.1"/>
    <property type="match status" value="1"/>
</dbReference>
<dbReference type="GO" id="GO:0019843">
    <property type="term" value="F:rRNA binding"/>
    <property type="evidence" value="ECO:0007669"/>
    <property type="project" value="UniProtKB-KW"/>
</dbReference>
<dbReference type="SUPFAM" id="SSF143800">
    <property type="entry name" value="L28p-like"/>
    <property type="match status" value="1"/>
</dbReference>
<dbReference type="GO" id="GO:0005840">
    <property type="term" value="C:ribosome"/>
    <property type="evidence" value="ECO:0007669"/>
    <property type="project" value="UniProtKB-KW"/>
</dbReference>
<evidence type="ECO:0000256" key="4">
    <source>
        <dbReference type="ARBA" id="ARBA00022884"/>
    </source>
</evidence>
<comment type="caution">
    <text evidence="9">The sequence shown here is derived from an EMBL/GenBank/DDBJ whole genome shotgun (WGS) entry which is preliminary data.</text>
</comment>
<dbReference type="AlphaFoldDB" id="A0A4U1BNX5"/>
<name>A0A4U1BNX5_9GAMM</name>
<feature type="binding site" evidence="8">
    <location>
        <position position="16"/>
    </location>
    <ligand>
        <name>Zn(2+)</name>
        <dbReference type="ChEBI" id="CHEBI:29105"/>
    </ligand>
</feature>
<reference evidence="9 10" key="1">
    <citation type="submission" date="2019-04" db="EMBL/GenBank/DDBJ databases">
        <authorList>
            <person name="Hwang J.C."/>
        </authorList>
    </citation>
    <scope>NUCLEOTIDE SEQUENCE [LARGE SCALE GENOMIC DNA]</scope>
    <source>
        <strain evidence="9 10">IMCC35002</strain>
    </source>
</reference>
<accession>A0A4U1BNX5</accession>
<proteinExistence type="inferred from homology"/>
<evidence type="ECO:0000256" key="5">
    <source>
        <dbReference type="ARBA" id="ARBA00022980"/>
    </source>
</evidence>
<evidence type="ECO:0000256" key="7">
    <source>
        <dbReference type="ARBA" id="ARBA00035687"/>
    </source>
</evidence>
<dbReference type="GO" id="GO:1990904">
    <property type="term" value="C:ribonucleoprotein complex"/>
    <property type="evidence" value="ECO:0007669"/>
    <property type="project" value="UniProtKB-KW"/>
</dbReference>
<gene>
    <name evidence="8 9" type="primary">rpmE</name>
    <name evidence="9" type="ORF">FCL42_07615</name>
</gene>
<dbReference type="PROSITE" id="PS01143">
    <property type="entry name" value="RIBOSOMAL_L31"/>
    <property type="match status" value="1"/>
</dbReference>
<dbReference type="Proteomes" id="UP000305675">
    <property type="component" value="Unassembled WGS sequence"/>
</dbReference>
<evidence type="ECO:0000256" key="3">
    <source>
        <dbReference type="ARBA" id="ARBA00022730"/>
    </source>
</evidence>
<feature type="binding site" evidence="8">
    <location>
        <position position="40"/>
    </location>
    <ligand>
        <name>Zn(2+)</name>
        <dbReference type="ChEBI" id="CHEBI:29105"/>
    </ligand>
</feature>
<feature type="binding site" evidence="8">
    <location>
        <position position="37"/>
    </location>
    <ligand>
        <name>Zn(2+)</name>
        <dbReference type="ChEBI" id="CHEBI:29105"/>
    </ligand>
</feature>
<dbReference type="EMBL" id="SWCJ01000004">
    <property type="protein sequence ID" value="TKB56075.1"/>
    <property type="molecule type" value="Genomic_DNA"/>
</dbReference>
<evidence type="ECO:0000256" key="8">
    <source>
        <dbReference type="HAMAP-Rule" id="MF_00501"/>
    </source>
</evidence>
<feature type="binding site" evidence="8">
    <location>
        <position position="18"/>
    </location>
    <ligand>
        <name>Zn(2+)</name>
        <dbReference type="ChEBI" id="CHEBI:29105"/>
    </ligand>
</feature>
<evidence type="ECO:0000313" key="9">
    <source>
        <dbReference type="EMBL" id="TKB56075.1"/>
    </source>
</evidence>
<dbReference type="InterPro" id="IPR034704">
    <property type="entry name" value="Ribosomal_bL28/bL31-like_sf"/>
</dbReference>
<keyword evidence="10" id="KW-1185">Reference proteome</keyword>
<comment type="subunit">
    <text evidence="2 8">Part of the 50S ribosomal subunit.</text>
</comment>
<comment type="similarity">
    <text evidence="1 8">Belongs to the bacterial ribosomal protein bL31 family. Type A subfamily.</text>
</comment>
<evidence type="ECO:0000313" key="10">
    <source>
        <dbReference type="Proteomes" id="UP000305675"/>
    </source>
</evidence>
<dbReference type="GO" id="GO:0003735">
    <property type="term" value="F:structural constituent of ribosome"/>
    <property type="evidence" value="ECO:0007669"/>
    <property type="project" value="InterPro"/>
</dbReference>
<evidence type="ECO:0000256" key="1">
    <source>
        <dbReference type="ARBA" id="ARBA00009296"/>
    </source>
</evidence>
<dbReference type="HAMAP" id="MF_00501">
    <property type="entry name" value="Ribosomal_bL31_1"/>
    <property type="match status" value="1"/>
</dbReference>
<keyword evidence="8" id="KW-0479">Metal-binding</keyword>
<dbReference type="InterPro" id="IPR002150">
    <property type="entry name" value="Ribosomal_bL31"/>
</dbReference>
<dbReference type="InterPro" id="IPR027491">
    <property type="entry name" value="Ribosomal_bL31_A"/>
</dbReference>
<evidence type="ECO:0000256" key="6">
    <source>
        <dbReference type="ARBA" id="ARBA00023274"/>
    </source>
</evidence>
<dbReference type="Gene3D" id="4.10.830.30">
    <property type="entry name" value="Ribosomal protein L31"/>
    <property type="match status" value="1"/>
</dbReference>
<dbReference type="PANTHER" id="PTHR33280">
    <property type="entry name" value="50S RIBOSOMAL PROTEIN L31, CHLOROPLASTIC"/>
    <property type="match status" value="1"/>
</dbReference>
<dbReference type="GO" id="GO:0046872">
    <property type="term" value="F:metal ion binding"/>
    <property type="evidence" value="ECO:0007669"/>
    <property type="project" value="UniProtKB-KW"/>
</dbReference>
<keyword evidence="4 8" id="KW-0694">RNA-binding</keyword>
<keyword evidence="3 8" id="KW-0699">rRNA-binding</keyword>